<keyword evidence="2" id="KW-1185">Reference proteome</keyword>
<name>A0A1C3RKR4_9PROT</name>
<gene>
    <name evidence="1" type="ORF">MTBPR1_70117</name>
</gene>
<reference evidence="1 2" key="1">
    <citation type="submission" date="2016-07" db="EMBL/GenBank/DDBJ databases">
        <authorList>
            <person name="Lefevre C.T."/>
        </authorList>
    </citation>
    <scope>NUCLEOTIDE SEQUENCE [LARGE SCALE GENOMIC DNA]</scope>
    <source>
        <strain evidence="1">PR1</strain>
    </source>
</reference>
<evidence type="ECO:0008006" key="3">
    <source>
        <dbReference type="Google" id="ProtNLM"/>
    </source>
</evidence>
<dbReference type="RefSeq" id="WP_069189850.1">
    <property type="nucleotide sequence ID" value="NZ_FLYE01000046.1"/>
</dbReference>
<sequence>MSAEFDQKLSLDDFAQQFGMDVSDISEEMKEFIASKDFSYRFLDGKERDKTAIEILERRAWEKSIAGEGKVDRWNKGWGENLQAFLDSKCDLETLIPKYIRPGQPVRLFKHFAKVADDEFELNWYRIFRDSFFRKYLSGFNEIYEFGSGSGHNVAVLAKMYPESKINAFDWAEPSVDIVNHMRDELGLNVCGRHFDFFNPDTSVKIAPNSAVLTMGALEQTGDKFHTFLEYILDQKPTMCFHEEPIVEVHDDDNMVDYTSLKTMERRNFLNGLVKTLREYEEKGWIEIKKVHRSQFGSLMFESYAQVIWQPK</sequence>
<dbReference type="STRING" id="1867952.MTBPR1_70117"/>
<dbReference type="OrthoDB" id="7307954at2"/>
<evidence type="ECO:0000313" key="2">
    <source>
        <dbReference type="Proteomes" id="UP000231658"/>
    </source>
</evidence>
<dbReference type="EMBL" id="FLYE01000046">
    <property type="protein sequence ID" value="SCA57845.1"/>
    <property type="molecule type" value="Genomic_DNA"/>
</dbReference>
<protein>
    <recommendedName>
        <fullName evidence="3">Methyltransferase domain-containing protein</fullName>
    </recommendedName>
</protein>
<accession>A0A1C3RKR4</accession>
<organism evidence="1 2">
    <name type="scientific">Candidatus Terasakiella magnetica</name>
    <dbReference type="NCBI Taxonomy" id="1867952"/>
    <lineage>
        <taxon>Bacteria</taxon>
        <taxon>Pseudomonadati</taxon>
        <taxon>Pseudomonadota</taxon>
        <taxon>Alphaproteobacteria</taxon>
        <taxon>Rhodospirillales</taxon>
        <taxon>Terasakiellaceae</taxon>
        <taxon>Terasakiella</taxon>
    </lineage>
</organism>
<dbReference type="Proteomes" id="UP000231658">
    <property type="component" value="Unassembled WGS sequence"/>
</dbReference>
<dbReference type="SUPFAM" id="SSF53335">
    <property type="entry name" value="S-adenosyl-L-methionine-dependent methyltransferases"/>
    <property type="match status" value="1"/>
</dbReference>
<dbReference type="AlphaFoldDB" id="A0A1C3RKR4"/>
<dbReference type="InterPro" id="IPR029063">
    <property type="entry name" value="SAM-dependent_MTases_sf"/>
</dbReference>
<evidence type="ECO:0000313" key="1">
    <source>
        <dbReference type="EMBL" id="SCA57845.1"/>
    </source>
</evidence>
<proteinExistence type="predicted"/>